<keyword evidence="2" id="KW-0732">Signal</keyword>
<evidence type="ECO:0000256" key="2">
    <source>
        <dbReference type="SAM" id="SignalP"/>
    </source>
</evidence>
<sequence>MKQAILLTILVLGSIRLNAQIQTGVFRNPPTNTDYNFFVRRGGGAALYVNQADSASPILRLGSKTTSPGGGLVFSVENNGYVGIKTITPQAPLHIAENDASINTPRAAILLSRYWASATNARAGAIFEYSDGAKDKLVLAVSGNGGALTTPIDISQAKMTIQADGNIGIGTTTPGEKLSVNGNIRAKEIKVETANWPDYVFKPDYPLIPLNKVESFIKENGHLPGVLSAKEVAEKGVAVGANQAILLKKIEELTLHMIRLEKENATLKNRLQLIEDKMKDEVSSDKN</sequence>
<protein>
    <recommendedName>
        <fullName evidence="5">Peptidase S74 domain-containing protein</fullName>
    </recommendedName>
</protein>
<name>A0A1A9I001_9BACT</name>
<dbReference type="AlphaFoldDB" id="A0A1A9I001"/>
<feature type="signal peptide" evidence="2">
    <location>
        <begin position="1"/>
        <end position="19"/>
    </location>
</feature>
<dbReference type="OrthoDB" id="680331at2"/>
<dbReference type="Proteomes" id="UP000077667">
    <property type="component" value="Chromosome"/>
</dbReference>
<evidence type="ECO:0008006" key="5">
    <source>
        <dbReference type="Google" id="ProtNLM"/>
    </source>
</evidence>
<gene>
    <name evidence="3" type="ORF">A8C56_02795</name>
</gene>
<dbReference type="KEGG" id="nia:A8C56_02795"/>
<reference evidence="3 4" key="1">
    <citation type="submission" date="2016-05" db="EMBL/GenBank/DDBJ databases">
        <title>Niabella ginsenosidivorans BS26 whole genome sequencing.</title>
        <authorList>
            <person name="Im W.T."/>
            <person name="Siddiqi M.Z."/>
        </authorList>
    </citation>
    <scope>NUCLEOTIDE SEQUENCE [LARGE SCALE GENOMIC DNA]</scope>
    <source>
        <strain evidence="3 4">BS26</strain>
    </source>
</reference>
<evidence type="ECO:0000313" key="3">
    <source>
        <dbReference type="EMBL" id="ANH80051.1"/>
    </source>
</evidence>
<evidence type="ECO:0000256" key="1">
    <source>
        <dbReference type="SAM" id="Coils"/>
    </source>
</evidence>
<organism evidence="3 4">
    <name type="scientific">Niabella ginsenosidivorans</name>
    <dbReference type="NCBI Taxonomy" id="1176587"/>
    <lineage>
        <taxon>Bacteria</taxon>
        <taxon>Pseudomonadati</taxon>
        <taxon>Bacteroidota</taxon>
        <taxon>Chitinophagia</taxon>
        <taxon>Chitinophagales</taxon>
        <taxon>Chitinophagaceae</taxon>
        <taxon>Niabella</taxon>
    </lineage>
</organism>
<keyword evidence="1" id="KW-0175">Coiled coil</keyword>
<evidence type="ECO:0000313" key="4">
    <source>
        <dbReference type="Proteomes" id="UP000077667"/>
    </source>
</evidence>
<feature type="chain" id="PRO_5008389660" description="Peptidase S74 domain-containing protein" evidence="2">
    <location>
        <begin position="20"/>
        <end position="287"/>
    </location>
</feature>
<feature type="coiled-coil region" evidence="1">
    <location>
        <begin position="250"/>
        <end position="277"/>
    </location>
</feature>
<dbReference type="STRING" id="1176587.A8C56_02795"/>
<proteinExistence type="predicted"/>
<dbReference type="RefSeq" id="WP_067751757.1">
    <property type="nucleotide sequence ID" value="NZ_CP015772.1"/>
</dbReference>
<accession>A0A1A9I001</accession>
<keyword evidence="4" id="KW-1185">Reference proteome</keyword>
<dbReference type="EMBL" id="CP015772">
    <property type="protein sequence ID" value="ANH80051.1"/>
    <property type="molecule type" value="Genomic_DNA"/>
</dbReference>